<reference evidence="3" key="1">
    <citation type="submission" date="2012-08" db="EMBL/GenBank/DDBJ databases">
        <title>Genome analysis of Colletotrichum orbiculare and Colletotrichum fructicola.</title>
        <authorList>
            <person name="Gan P.H.P."/>
            <person name="Ikeda K."/>
            <person name="Irieda H."/>
            <person name="Narusaka M."/>
            <person name="O'Connell R.J."/>
            <person name="Narusaka Y."/>
            <person name="Takano Y."/>
            <person name="Kubo Y."/>
            <person name="Shirasu K."/>
        </authorList>
    </citation>
    <scope>NUCLEOTIDE SEQUENCE</scope>
    <source>
        <strain evidence="3">Nara gc5</strain>
    </source>
</reference>
<feature type="domain" description="F-box" evidence="2">
    <location>
        <begin position="17"/>
        <end position="48"/>
    </location>
</feature>
<dbReference type="CDD" id="cd09917">
    <property type="entry name" value="F-box_SF"/>
    <property type="match status" value="1"/>
</dbReference>
<dbReference type="HOGENOM" id="CLU_078005_0_0_1"/>
<proteinExistence type="predicted"/>
<dbReference type="SUPFAM" id="SSF81383">
    <property type="entry name" value="F-box domain"/>
    <property type="match status" value="1"/>
</dbReference>
<dbReference type="InterPro" id="IPR001810">
    <property type="entry name" value="F-box_dom"/>
</dbReference>
<sequence>MSSTQSERAMEVALAIPELLESILVHLDMTTLLVSVSRVSKSWKTLMDASPAIQQALFFKPVVVAAAPSRDPDHDLDDDDKGAGGEQRDAAAGTSCKRARPVINPLLAKKFDKCFFDFGQTVWSAALKPGSDEAGLRMGQLFDLVQDEVGHHGRHSLWFRVLWGKPTSSFAISRVKETFERLMAETHVVVELMHADDTSLPNHPQDPADVSVFDEAFRCDEHTEVKVHTEEALVYPPEFPEFDGRFVIWHWKLLEHERNSG</sequence>
<gene>
    <name evidence="3" type="ORF">CGGC5_7493</name>
</gene>
<accession>L2G291</accession>
<organism evidence="3">
    <name type="scientific">Colletotrichum fructicola (strain Nara gc5)</name>
    <name type="common">Anthracnose fungus</name>
    <name type="synonym">Colletotrichum gloeosporioides (strain Nara gc5)</name>
    <dbReference type="NCBI Taxonomy" id="1213859"/>
    <lineage>
        <taxon>Eukaryota</taxon>
        <taxon>Fungi</taxon>
        <taxon>Dikarya</taxon>
        <taxon>Ascomycota</taxon>
        <taxon>Pezizomycotina</taxon>
        <taxon>Sordariomycetes</taxon>
        <taxon>Hypocreomycetidae</taxon>
        <taxon>Glomerellales</taxon>
        <taxon>Glomerellaceae</taxon>
        <taxon>Colletotrichum</taxon>
        <taxon>Colletotrichum gloeosporioides species complex</taxon>
    </lineage>
</organism>
<dbReference type="InterPro" id="IPR036047">
    <property type="entry name" value="F-box-like_dom_sf"/>
</dbReference>
<dbReference type="STRING" id="1213859.L2G291"/>
<evidence type="ECO:0000259" key="2">
    <source>
        <dbReference type="Pfam" id="PF00646"/>
    </source>
</evidence>
<feature type="region of interest" description="Disordered" evidence="1">
    <location>
        <begin position="70"/>
        <end position="95"/>
    </location>
</feature>
<dbReference type="Pfam" id="PF00646">
    <property type="entry name" value="F-box"/>
    <property type="match status" value="1"/>
</dbReference>
<name>L2G291_COLFN</name>
<dbReference type="EMBL" id="KB020707">
    <property type="protein sequence ID" value="ELA32391.1"/>
    <property type="molecule type" value="Genomic_DNA"/>
</dbReference>
<protein>
    <submittedName>
        <fullName evidence="3">F-box domain protein</fullName>
    </submittedName>
</protein>
<evidence type="ECO:0000313" key="3">
    <source>
        <dbReference type="EMBL" id="ELA32391.1"/>
    </source>
</evidence>
<evidence type="ECO:0000256" key="1">
    <source>
        <dbReference type="SAM" id="MobiDB-lite"/>
    </source>
</evidence>
<dbReference type="AlphaFoldDB" id="L2G291"/>